<gene>
    <name evidence="8" type="ORF">BYL167_LOCUS30761</name>
    <name evidence="7" type="ORF">CJN711_LOCUS7438</name>
</gene>
<comment type="similarity">
    <text evidence="6">Belongs to the battenin family.</text>
</comment>
<feature type="transmembrane region" description="Helical" evidence="6">
    <location>
        <begin position="45"/>
        <end position="63"/>
    </location>
</feature>
<keyword evidence="3 6" id="KW-0812">Transmembrane</keyword>
<organism evidence="7 9">
    <name type="scientific">Rotaria magnacalcarata</name>
    <dbReference type="NCBI Taxonomy" id="392030"/>
    <lineage>
        <taxon>Eukaryota</taxon>
        <taxon>Metazoa</taxon>
        <taxon>Spiralia</taxon>
        <taxon>Gnathifera</taxon>
        <taxon>Rotifera</taxon>
        <taxon>Eurotatoria</taxon>
        <taxon>Bdelloidea</taxon>
        <taxon>Philodinida</taxon>
        <taxon>Philodinidae</taxon>
        <taxon>Rotaria</taxon>
    </lineage>
</organism>
<proteinExistence type="inferred from homology"/>
<evidence type="ECO:0000256" key="5">
    <source>
        <dbReference type="ARBA" id="ARBA00023136"/>
    </source>
</evidence>
<evidence type="ECO:0000256" key="6">
    <source>
        <dbReference type="RuleBase" id="RU361113"/>
    </source>
</evidence>
<evidence type="ECO:0000313" key="7">
    <source>
        <dbReference type="EMBL" id="CAF1106969.1"/>
    </source>
</evidence>
<dbReference type="PANTHER" id="PTHR10981:SF0">
    <property type="entry name" value="BATTENIN"/>
    <property type="match status" value="1"/>
</dbReference>
<dbReference type="EMBL" id="CAJOBH010051569">
    <property type="protein sequence ID" value="CAF4381575.1"/>
    <property type="molecule type" value="Genomic_DNA"/>
</dbReference>
<evidence type="ECO:0000256" key="2">
    <source>
        <dbReference type="ARBA" id="ARBA00022448"/>
    </source>
</evidence>
<evidence type="ECO:0000256" key="3">
    <source>
        <dbReference type="ARBA" id="ARBA00022692"/>
    </source>
</evidence>
<comment type="caution">
    <text evidence="6">Lacks conserved residue(s) required for the propagation of feature annotation.</text>
</comment>
<keyword evidence="5 6" id="KW-0472">Membrane</keyword>
<name>A0A814PJJ4_9BILA</name>
<dbReference type="AlphaFoldDB" id="A0A814PJJ4"/>
<dbReference type="GO" id="GO:0012505">
    <property type="term" value="C:endomembrane system"/>
    <property type="evidence" value="ECO:0007669"/>
    <property type="project" value="UniProtKB-SubCell"/>
</dbReference>
<evidence type="ECO:0000313" key="9">
    <source>
        <dbReference type="Proteomes" id="UP000663855"/>
    </source>
</evidence>
<evidence type="ECO:0000313" key="8">
    <source>
        <dbReference type="EMBL" id="CAF4381575.1"/>
    </source>
</evidence>
<dbReference type="Proteomes" id="UP000681967">
    <property type="component" value="Unassembled WGS sequence"/>
</dbReference>
<dbReference type="PANTHER" id="PTHR10981">
    <property type="entry name" value="BATTENIN"/>
    <property type="match status" value="1"/>
</dbReference>
<dbReference type="GO" id="GO:0005765">
    <property type="term" value="C:lysosomal membrane"/>
    <property type="evidence" value="ECO:0007669"/>
    <property type="project" value="UniProtKB-SubCell"/>
</dbReference>
<dbReference type="GO" id="GO:0051453">
    <property type="term" value="P:regulation of intracellular pH"/>
    <property type="evidence" value="ECO:0007669"/>
    <property type="project" value="TreeGrafter"/>
</dbReference>
<accession>A0A814PJJ4</accession>
<reference evidence="7" key="1">
    <citation type="submission" date="2021-02" db="EMBL/GenBank/DDBJ databases">
        <authorList>
            <person name="Nowell W R."/>
        </authorList>
    </citation>
    <scope>NUCLEOTIDE SEQUENCE</scope>
</reference>
<evidence type="ECO:0000256" key="4">
    <source>
        <dbReference type="ARBA" id="ARBA00022989"/>
    </source>
</evidence>
<dbReference type="EMBL" id="CAJNOV010002552">
    <property type="protein sequence ID" value="CAF1106969.1"/>
    <property type="molecule type" value="Genomic_DNA"/>
</dbReference>
<keyword evidence="2" id="KW-0813">Transport</keyword>
<comment type="caution">
    <text evidence="7">The sequence shown here is derived from an EMBL/GenBank/DDBJ whole genome shotgun (WGS) entry which is preliminary data.</text>
</comment>
<feature type="transmembrane region" description="Helical" evidence="6">
    <location>
        <begin position="12"/>
        <end position="33"/>
    </location>
</feature>
<evidence type="ECO:0000256" key="1">
    <source>
        <dbReference type="ARBA" id="ARBA00004127"/>
    </source>
</evidence>
<dbReference type="InterPro" id="IPR003492">
    <property type="entry name" value="Battenin_disease_Cln3"/>
</dbReference>
<dbReference type="Pfam" id="PF02487">
    <property type="entry name" value="CLN3"/>
    <property type="match status" value="1"/>
</dbReference>
<protein>
    <recommendedName>
        <fullName evidence="6">Battenin</fullName>
    </recommendedName>
</protein>
<keyword evidence="6" id="KW-0458">Lysosome</keyword>
<keyword evidence="4 6" id="KW-1133">Transmembrane helix</keyword>
<dbReference type="GO" id="GO:0007040">
    <property type="term" value="P:lysosome organization"/>
    <property type="evidence" value="ECO:0007669"/>
    <property type="project" value="TreeGrafter"/>
</dbReference>
<comment type="subcellular location">
    <subcellularLocation>
        <location evidence="1">Endomembrane system</location>
        <topology evidence="1">Multi-pass membrane protein</topology>
    </subcellularLocation>
    <subcellularLocation>
        <location evidence="6">Lysosome membrane</location>
        <topology evidence="6">Multi-pass membrane protein</topology>
    </subcellularLocation>
</comment>
<dbReference type="PRINTS" id="PR01315">
    <property type="entry name" value="BATTENIN"/>
</dbReference>
<sequence length="157" mass="17569">MLQLTSFYPKHTVSAWSSGTGAAGLLGALSFAALTEPLKVKPRTAILILLFIPVLQVFSYIMAGASQAAAKHREYQQISDATTTDPDTDTDTEEKITVNKTTILAKFMNKLQLVKPLLKYMTPLSLVYFAEYSINQGLYELIFFHKSNLSHSSQYRW</sequence>
<dbReference type="Proteomes" id="UP000663855">
    <property type="component" value="Unassembled WGS sequence"/>
</dbReference>